<dbReference type="Gene3D" id="2.160.10.10">
    <property type="entry name" value="Hexapeptide repeat proteins"/>
    <property type="match status" value="1"/>
</dbReference>
<organism evidence="5 6">
    <name type="scientific">Tilletia caries</name>
    <name type="common">wheat bunt fungus</name>
    <dbReference type="NCBI Taxonomy" id="13290"/>
    <lineage>
        <taxon>Eukaryota</taxon>
        <taxon>Fungi</taxon>
        <taxon>Dikarya</taxon>
        <taxon>Basidiomycota</taxon>
        <taxon>Ustilaginomycotina</taxon>
        <taxon>Exobasidiomycetes</taxon>
        <taxon>Tilletiales</taxon>
        <taxon>Tilletiaceae</taxon>
        <taxon>Tilletia</taxon>
    </lineage>
</organism>
<reference evidence="5" key="1">
    <citation type="submission" date="2016-04" db="EMBL/GenBank/DDBJ databases">
        <authorList>
            <person name="Nguyen H.D."/>
            <person name="Kesanakurti P."/>
            <person name="Cullis J."/>
            <person name="Levesque C.A."/>
            <person name="Hambleton S."/>
        </authorList>
    </citation>
    <scope>NUCLEOTIDE SEQUENCE</scope>
    <source>
        <strain evidence="5">DAOMC 238032</strain>
    </source>
</reference>
<evidence type="ECO:0000256" key="1">
    <source>
        <dbReference type="ARBA" id="ARBA00007274"/>
    </source>
</evidence>
<keyword evidence="7" id="KW-1185">Reference proteome</keyword>
<evidence type="ECO:0000313" key="6">
    <source>
        <dbReference type="Proteomes" id="UP000077671"/>
    </source>
</evidence>
<dbReference type="AlphaFoldDB" id="A0A177VEP8"/>
<dbReference type="SUPFAM" id="SSF51161">
    <property type="entry name" value="Trimeric LpxA-like enzymes"/>
    <property type="match status" value="1"/>
</dbReference>
<dbReference type="InterPro" id="IPR051159">
    <property type="entry name" value="Hexapeptide_acetyltransf"/>
</dbReference>
<evidence type="ECO:0000313" key="5">
    <source>
        <dbReference type="EMBL" id="KAE8265353.1"/>
    </source>
</evidence>
<reference evidence="5" key="2">
    <citation type="journal article" date="2019" name="IMA Fungus">
        <title>Genome sequencing and comparison of five Tilletia species to identify candidate genes for the detection of regulated species infecting wheat.</title>
        <authorList>
            <person name="Nguyen H.D.T."/>
            <person name="Sultana T."/>
            <person name="Kesanakurti P."/>
            <person name="Hambleton S."/>
        </authorList>
    </citation>
    <scope>NUCLEOTIDE SEQUENCE</scope>
    <source>
        <strain evidence="5">DAOMC 238032</strain>
    </source>
</reference>
<evidence type="ECO:0000313" key="7">
    <source>
        <dbReference type="Proteomes" id="UP000836402"/>
    </source>
</evidence>
<dbReference type="SMART" id="SM01266">
    <property type="entry name" value="Mac"/>
    <property type="match status" value="1"/>
</dbReference>
<dbReference type="InterPro" id="IPR024688">
    <property type="entry name" value="Mac_dom"/>
</dbReference>
<evidence type="ECO:0000313" key="4">
    <source>
        <dbReference type="EMBL" id="CAD6926859.1"/>
    </source>
</evidence>
<name>A0A177VEP8_9BASI</name>
<comment type="caution">
    <text evidence="5">The sequence shown here is derived from an EMBL/GenBank/DDBJ whole genome shotgun (WGS) entry which is preliminary data.</text>
</comment>
<dbReference type="Proteomes" id="UP000077671">
    <property type="component" value="Unassembled WGS sequence"/>
</dbReference>
<proteinExistence type="inferred from homology"/>
<dbReference type="PANTHER" id="PTHR23416:SF23">
    <property type="entry name" value="ACETYLTRANSFERASE C18B11.09C-RELATED"/>
    <property type="match status" value="1"/>
</dbReference>
<sequence>MSSAKFAKIDAEYADQLETLTESQKAVLGLPYHPLDPTLIRAKNRVRRIINKFNMPVEPVDPPEGATIEDMLSGDFYGAERKGLLRELFGITDDEWAIPIIEPPFQCDYGYNVKWEKNAWWYANFGLVLLDVAEIKIGSGVLFGPNCQLFGGTHSVSLVERDAMRGRALPISIEDDCWIGGGVTVMAGVTIGQGCTIGAGSVVTKDIPAFSIAVGSPARILRSLTDEEIGEKRKATRAQTGWVEDVAAAIHDQTQA</sequence>
<dbReference type="CDD" id="cd03357">
    <property type="entry name" value="LbH_MAT_GAT"/>
    <property type="match status" value="1"/>
</dbReference>
<dbReference type="GO" id="GO:0016407">
    <property type="term" value="F:acetyltransferase activity"/>
    <property type="evidence" value="ECO:0007669"/>
    <property type="project" value="InterPro"/>
</dbReference>
<dbReference type="EMBL" id="CAJHJG010003145">
    <property type="protein sequence ID" value="CAD6926859.1"/>
    <property type="molecule type" value="Genomic_DNA"/>
</dbReference>
<reference evidence="4" key="3">
    <citation type="submission" date="2020-10" db="EMBL/GenBank/DDBJ databases">
        <authorList>
            <person name="Sedaghatjoo S."/>
        </authorList>
    </citation>
    <scope>NUCLEOTIDE SEQUENCE</scope>
    <source>
        <strain evidence="4">AZH3</strain>
    </source>
</reference>
<evidence type="ECO:0000256" key="2">
    <source>
        <dbReference type="ARBA" id="ARBA00022679"/>
    </source>
</evidence>
<comment type="similarity">
    <text evidence="1">Belongs to the transferase hexapeptide repeat family.</text>
</comment>
<protein>
    <recommendedName>
        <fullName evidence="3">Maltose/galactoside acetyltransferase domain-containing protein</fullName>
    </recommendedName>
</protein>
<gene>
    <name evidence="5" type="ORF">A4X03_0g314</name>
    <name evidence="4" type="ORF">JKIAZH3_G1678</name>
</gene>
<keyword evidence="2" id="KW-0808">Transferase</keyword>
<dbReference type="GO" id="GO:0008374">
    <property type="term" value="F:O-acyltransferase activity"/>
    <property type="evidence" value="ECO:0007669"/>
    <property type="project" value="TreeGrafter"/>
</dbReference>
<dbReference type="Proteomes" id="UP000836402">
    <property type="component" value="Unassembled WGS sequence"/>
</dbReference>
<dbReference type="Pfam" id="PF12464">
    <property type="entry name" value="Mac"/>
    <property type="match status" value="1"/>
</dbReference>
<dbReference type="PANTHER" id="PTHR23416">
    <property type="entry name" value="SIALIC ACID SYNTHASE-RELATED"/>
    <property type="match status" value="1"/>
</dbReference>
<dbReference type="InterPro" id="IPR011004">
    <property type="entry name" value="Trimer_LpxA-like_sf"/>
</dbReference>
<dbReference type="InterPro" id="IPR001451">
    <property type="entry name" value="Hexapep"/>
</dbReference>
<dbReference type="Pfam" id="PF14602">
    <property type="entry name" value="Hexapep_2"/>
    <property type="match status" value="1"/>
</dbReference>
<feature type="domain" description="Maltose/galactoside acetyltransferase" evidence="3">
    <location>
        <begin position="23"/>
        <end position="94"/>
    </location>
</feature>
<accession>A0A177VEP8</accession>
<evidence type="ECO:0000259" key="3">
    <source>
        <dbReference type="SMART" id="SM01266"/>
    </source>
</evidence>
<dbReference type="EMBL" id="LWDD02000017">
    <property type="protein sequence ID" value="KAE8265353.1"/>
    <property type="molecule type" value="Genomic_DNA"/>
</dbReference>